<gene>
    <name evidence="7" type="ORF">CUJ83_05275</name>
</gene>
<name>A0AAP2RBE6_9EURY</name>
<comment type="caution">
    <text evidence="7">The sequence shown here is derived from an EMBL/GenBank/DDBJ whole genome shotgun (WGS) entry which is preliminary data.</text>
</comment>
<sequence length="262" mass="30011">MKVLAIMGSPKGKGNGYKVVRRIEENMKQTGDVEFEYLFLKEANLGLCKGCFVCVPKGERLCPLKDDREKIEQKILDSDGVILSSPGYVFNVSWLMKNFIDRFAYSNHRLRFFNQKVLLVANSGGAGLEETLKSMRNALGGAKIVYELAVPTPPWPVTPGMEQKNEKKIGEASKKLHDAMLVKTLSPPKLNDYMRFKFLKTISSEVKEYLPADYEFYKDKEYYYDTKISLYNKVMSSILFRIAMTFMKDMGPNKEAMKKENK</sequence>
<dbReference type="SUPFAM" id="SSF52218">
    <property type="entry name" value="Flavoproteins"/>
    <property type="match status" value="1"/>
</dbReference>
<keyword evidence="3" id="KW-0285">Flavoprotein</keyword>
<dbReference type="InterPro" id="IPR029039">
    <property type="entry name" value="Flavoprotein-like_sf"/>
</dbReference>
<dbReference type="RefSeq" id="WP_230741237.1">
    <property type="nucleotide sequence ID" value="NZ_PGCK01000003.1"/>
</dbReference>
<feature type="domain" description="NADPH-dependent FMN reductase-like" evidence="6">
    <location>
        <begin position="1"/>
        <end position="143"/>
    </location>
</feature>
<evidence type="ECO:0000313" key="7">
    <source>
        <dbReference type="EMBL" id="MCD1294409.1"/>
    </source>
</evidence>
<comment type="cofactor">
    <cofactor evidence="2">
        <name>[4Fe-4S] cluster</name>
        <dbReference type="ChEBI" id="CHEBI:49883"/>
    </cofactor>
</comment>
<keyword evidence="8" id="KW-1185">Reference proteome</keyword>
<dbReference type="InterPro" id="IPR051796">
    <property type="entry name" value="ISF_SsuE-like"/>
</dbReference>
<evidence type="ECO:0000256" key="4">
    <source>
        <dbReference type="ARBA" id="ARBA00022643"/>
    </source>
</evidence>
<evidence type="ECO:0000313" key="8">
    <source>
        <dbReference type="Proteomes" id="UP001320159"/>
    </source>
</evidence>
<accession>A0AAP2RBE6</accession>
<dbReference type="Pfam" id="PF03358">
    <property type="entry name" value="FMN_red"/>
    <property type="match status" value="1"/>
</dbReference>
<keyword evidence="4" id="KW-0288">FMN</keyword>
<organism evidence="7 8">
    <name type="scientific">Methanooceanicella nereidis</name>
    <dbReference type="NCBI Taxonomy" id="2052831"/>
    <lineage>
        <taxon>Archaea</taxon>
        <taxon>Methanobacteriati</taxon>
        <taxon>Methanobacteriota</taxon>
        <taxon>Stenosarchaea group</taxon>
        <taxon>Methanomicrobia</taxon>
        <taxon>Methanocellales</taxon>
        <taxon>Methanocellaceae</taxon>
        <taxon>Methanooceanicella</taxon>
    </lineage>
</organism>
<evidence type="ECO:0000256" key="3">
    <source>
        <dbReference type="ARBA" id="ARBA00022630"/>
    </source>
</evidence>
<comment type="similarity">
    <text evidence="5">Belongs to the SsuE family. Isf subfamily.</text>
</comment>
<proteinExistence type="inferred from homology"/>
<dbReference type="PANTHER" id="PTHR43278">
    <property type="entry name" value="NAD(P)H-DEPENDENT FMN-CONTAINING OXIDOREDUCTASE YWQN-RELATED"/>
    <property type="match status" value="1"/>
</dbReference>
<dbReference type="Gene3D" id="3.40.50.360">
    <property type="match status" value="1"/>
</dbReference>
<dbReference type="AlphaFoldDB" id="A0AAP2RBE6"/>
<dbReference type="GO" id="GO:0016491">
    <property type="term" value="F:oxidoreductase activity"/>
    <property type="evidence" value="ECO:0007669"/>
    <property type="project" value="InterPro"/>
</dbReference>
<evidence type="ECO:0000259" key="6">
    <source>
        <dbReference type="Pfam" id="PF03358"/>
    </source>
</evidence>
<evidence type="ECO:0000256" key="5">
    <source>
        <dbReference type="ARBA" id="ARBA00038292"/>
    </source>
</evidence>
<dbReference type="InterPro" id="IPR005025">
    <property type="entry name" value="FMN_Rdtase-like_dom"/>
</dbReference>
<reference evidence="7 8" key="1">
    <citation type="submission" date="2017-11" db="EMBL/GenBank/DDBJ databases">
        <title>Isolation and Characterization of Family Methanocellaceae Species from Potential Methane Hydrate Area Offshore Southwestern Taiwan.</title>
        <authorList>
            <person name="Zhang W.-L."/>
            <person name="Chen W.-C."/>
            <person name="Lai M.-C."/>
            <person name="Chen S.-C."/>
        </authorList>
    </citation>
    <scope>NUCLEOTIDE SEQUENCE [LARGE SCALE GENOMIC DNA]</scope>
    <source>
        <strain evidence="7 8">CWC-04</strain>
    </source>
</reference>
<comment type="cofactor">
    <cofactor evidence="1">
        <name>FMN</name>
        <dbReference type="ChEBI" id="CHEBI:58210"/>
    </cofactor>
</comment>
<evidence type="ECO:0000256" key="2">
    <source>
        <dbReference type="ARBA" id="ARBA00001966"/>
    </source>
</evidence>
<dbReference type="Proteomes" id="UP001320159">
    <property type="component" value="Unassembled WGS sequence"/>
</dbReference>
<protein>
    <submittedName>
        <fullName evidence="7">NADPH-dependent FMN reductase</fullName>
    </submittedName>
</protein>
<dbReference type="EMBL" id="PGCK01000003">
    <property type="protein sequence ID" value="MCD1294409.1"/>
    <property type="molecule type" value="Genomic_DNA"/>
</dbReference>
<evidence type="ECO:0000256" key="1">
    <source>
        <dbReference type="ARBA" id="ARBA00001917"/>
    </source>
</evidence>
<dbReference type="PANTHER" id="PTHR43278:SF2">
    <property type="entry name" value="IRON-SULFUR FLAVOPROTEIN"/>
    <property type="match status" value="1"/>
</dbReference>